<feature type="domain" description="PB1-like" evidence="2">
    <location>
        <begin position="1"/>
        <end position="86"/>
    </location>
</feature>
<keyword evidence="4" id="KW-1185">Reference proteome</keyword>
<feature type="region of interest" description="Disordered" evidence="1">
    <location>
        <begin position="144"/>
        <end position="194"/>
    </location>
</feature>
<gene>
    <name evidence="3" type="ORF">Pyn_37827</name>
</gene>
<organism evidence="3 4">
    <name type="scientific">Prunus yedoensis var. nudiflora</name>
    <dbReference type="NCBI Taxonomy" id="2094558"/>
    <lineage>
        <taxon>Eukaryota</taxon>
        <taxon>Viridiplantae</taxon>
        <taxon>Streptophyta</taxon>
        <taxon>Embryophyta</taxon>
        <taxon>Tracheophyta</taxon>
        <taxon>Spermatophyta</taxon>
        <taxon>Magnoliopsida</taxon>
        <taxon>eudicotyledons</taxon>
        <taxon>Gunneridae</taxon>
        <taxon>Pentapetalae</taxon>
        <taxon>rosids</taxon>
        <taxon>fabids</taxon>
        <taxon>Rosales</taxon>
        <taxon>Rosaceae</taxon>
        <taxon>Amygdaloideae</taxon>
        <taxon>Amygdaleae</taxon>
        <taxon>Prunus</taxon>
    </lineage>
</organism>
<sequence length="194" mass="22264">MHHGGRLIRKSYLDGTVIYFGYADKDKMLLTEIDCMTVYLGHIGRIDYWYRVQDEGNLKRVEFDSEVIEMCENVPKVRLINMYMDHRDNLDDVLNSQIESNVYCRYSSQVYDYVDNVRTPSVILEELPKFDKAIVLHDGLDKATSNEVHSTRKPTSSMNSASSKGKEKVAEVDIGCVQHKTKKANSKSEENGRS</sequence>
<evidence type="ECO:0000313" key="3">
    <source>
        <dbReference type="EMBL" id="PQM39634.1"/>
    </source>
</evidence>
<comment type="caution">
    <text evidence="3">The sequence shown here is derived from an EMBL/GenBank/DDBJ whole genome shotgun (WGS) entry which is preliminary data.</text>
</comment>
<dbReference type="EMBL" id="PJQY01003173">
    <property type="protein sequence ID" value="PQM39634.1"/>
    <property type="molecule type" value="Genomic_DNA"/>
</dbReference>
<proteinExistence type="predicted"/>
<evidence type="ECO:0000259" key="2">
    <source>
        <dbReference type="Pfam" id="PF26130"/>
    </source>
</evidence>
<protein>
    <recommendedName>
        <fullName evidence="2">PB1-like domain-containing protein</fullName>
    </recommendedName>
</protein>
<evidence type="ECO:0000313" key="4">
    <source>
        <dbReference type="Proteomes" id="UP000250321"/>
    </source>
</evidence>
<dbReference type="Pfam" id="PF26130">
    <property type="entry name" value="PB1-like"/>
    <property type="match status" value="1"/>
</dbReference>
<dbReference type="InterPro" id="IPR058594">
    <property type="entry name" value="PB1-like_dom_pln"/>
</dbReference>
<dbReference type="AlphaFoldDB" id="A0A314UST1"/>
<dbReference type="OrthoDB" id="1750719at2759"/>
<accession>A0A314UST1</accession>
<reference evidence="3 4" key="1">
    <citation type="submission" date="2018-02" db="EMBL/GenBank/DDBJ databases">
        <title>Draft genome of wild Prunus yedoensis var. nudiflora.</title>
        <authorList>
            <person name="Baek S."/>
            <person name="Kim J.-H."/>
            <person name="Choi K."/>
            <person name="Kim G.-B."/>
            <person name="Cho A."/>
            <person name="Jang H."/>
            <person name="Shin C.-H."/>
            <person name="Yu H.-J."/>
            <person name="Mun J.-H."/>
        </authorList>
    </citation>
    <scope>NUCLEOTIDE SEQUENCE [LARGE SCALE GENOMIC DNA]</scope>
    <source>
        <strain evidence="4">cv. Jeju island</strain>
        <tissue evidence="3">Leaf</tissue>
    </source>
</reference>
<name>A0A314UST1_PRUYE</name>
<feature type="compositionally biased region" description="Polar residues" evidence="1">
    <location>
        <begin position="144"/>
        <end position="163"/>
    </location>
</feature>
<dbReference type="Proteomes" id="UP000250321">
    <property type="component" value="Unassembled WGS sequence"/>
</dbReference>
<evidence type="ECO:0000256" key="1">
    <source>
        <dbReference type="SAM" id="MobiDB-lite"/>
    </source>
</evidence>